<dbReference type="InterPro" id="IPR051560">
    <property type="entry name" value="MAM_domain-containing"/>
</dbReference>
<dbReference type="Proteomes" id="UP000828390">
    <property type="component" value="Unassembled WGS sequence"/>
</dbReference>
<dbReference type="AlphaFoldDB" id="A0A9D4S0J9"/>
<comment type="caution">
    <text evidence="2">The sequence shown here is derived from an EMBL/GenBank/DDBJ whole genome shotgun (WGS) entry which is preliminary data.</text>
</comment>
<evidence type="ECO:0000313" key="3">
    <source>
        <dbReference type="Proteomes" id="UP000828390"/>
    </source>
</evidence>
<keyword evidence="3" id="KW-1185">Reference proteome</keyword>
<dbReference type="SUPFAM" id="SSF49899">
    <property type="entry name" value="Concanavalin A-like lectins/glucanases"/>
    <property type="match status" value="1"/>
</dbReference>
<dbReference type="InterPro" id="IPR000998">
    <property type="entry name" value="MAM_dom"/>
</dbReference>
<proteinExistence type="predicted"/>
<reference evidence="2" key="2">
    <citation type="submission" date="2020-11" db="EMBL/GenBank/DDBJ databases">
        <authorList>
            <person name="McCartney M.A."/>
            <person name="Auch B."/>
            <person name="Kono T."/>
            <person name="Mallez S."/>
            <person name="Becker A."/>
            <person name="Gohl D.M."/>
            <person name="Silverstein K.A.T."/>
            <person name="Koren S."/>
            <person name="Bechman K.B."/>
            <person name="Herman A."/>
            <person name="Abrahante J.E."/>
            <person name="Garbe J."/>
        </authorList>
    </citation>
    <scope>NUCLEOTIDE SEQUENCE</scope>
    <source>
        <strain evidence="2">Duluth1</strain>
        <tissue evidence="2">Whole animal</tissue>
    </source>
</reference>
<dbReference type="Pfam" id="PF00629">
    <property type="entry name" value="MAM"/>
    <property type="match status" value="1"/>
</dbReference>
<dbReference type="PANTHER" id="PTHR23282:SF148">
    <property type="entry name" value="MAM DOMAIN-CONTAINING PROTEIN"/>
    <property type="match status" value="1"/>
</dbReference>
<dbReference type="EMBL" id="JAIWYP010000001">
    <property type="protein sequence ID" value="KAH3887686.1"/>
    <property type="molecule type" value="Genomic_DNA"/>
</dbReference>
<evidence type="ECO:0000259" key="1">
    <source>
        <dbReference type="PROSITE" id="PS50060"/>
    </source>
</evidence>
<name>A0A9D4S0J9_DREPO</name>
<reference evidence="2" key="1">
    <citation type="journal article" date="2019" name="bioRxiv">
        <title>The Genome of the Zebra Mussel, Dreissena polymorpha: A Resource for Invasive Species Research.</title>
        <authorList>
            <person name="McCartney M.A."/>
            <person name="Auch B."/>
            <person name="Kono T."/>
            <person name="Mallez S."/>
            <person name="Zhang Y."/>
            <person name="Obille A."/>
            <person name="Becker A."/>
            <person name="Abrahante J.E."/>
            <person name="Garbe J."/>
            <person name="Badalamenti J.P."/>
            <person name="Herman A."/>
            <person name="Mangelson H."/>
            <person name="Liachko I."/>
            <person name="Sullivan S."/>
            <person name="Sone E.D."/>
            <person name="Koren S."/>
            <person name="Silverstein K.A.T."/>
            <person name="Beckman K.B."/>
            <person name="Gohl D.M."/>
        </authorList>
    </citation>
    <scope>NUCLEOTIDE SEQUENCE</scope>
    <source>
        <strain evidence="2">Duluth1</strain>
        <tissue evidence="2">Whole animal</tissue>
    </source>
</reference>
<dbReference type="Gene3D" id="2.60.120.200">
    <property type="match status" value="1"/>
</dbReference>
<protein>
    <recommendedName>
        <fullName evidence="1">MAM domain-containing protein</fullName>
    </recommendedName>
</protein>
<dbReference type="PROSITE" id="PS50060">
    <property type="entry name" value="MAM_2"/>
    <property type="match status" value="1"/>
</dbReference>
<accession>A0A9D4S0J9</accession>
<feature type="domain" description="MAM" evidence="1">
    <location>
        <begin position="1"/>
        <end position="47"/>
    </location>
</feature>
<dbReference type="PANTHER" id="PTHR23282">
    <property type="entry name" value="APICAL ENDOSOMAL GLYCOPROTEIN PRECURSOR"/>
    <property type="match status" value="1"/>
</dbReference>
<dbReference type="GO" id="GO:0016020">
    <property type="term" value="C:membrane"/>
    <property type="evidence" value="ECO:0007669"/>
    <property type="project" value="InterPro"/>
</dbReference>
<organism evidence="2 3">
    <name type="scientific">Dreissena polymorpha</name>
    <name type="common">Zebra mussel</name>
    <name type="synonym">Mytilus polymorpha</name>
    <dbReference type="NCBI Taxonomy" id="45954"/>
    <lineage>
        <taxon>Eukaryota</taxon>
        <taxon>Metazoa</taxon>
        <taxon>Spiralia</taxon>
        <taxon>Lophotrochozoa</taxon>
        <taxon>Mollusca</taxon>
        <taxon>Bivalvia</taxon>
        <taxon>Autobranchia</taxon>
        <taxon>Heteroconchia</taxon>
        <taxon>Euheterodonta</taxon>
        <taxon>Imparidentia</taxon>
        <taxon>Neoheterodontei</taxon>
        <taxon>Myida</taxon>
        <taxon>Dreissenoidea</taxon>
        <taxon>Dreissenidae</taxon>
        <taxon>Dreissena</taxon>
    </lineage>
</organism>
<gene>
    <name evidence="2" type="ORF">DPMN_011704</name>
</gene>
<dbReference type="InterPro" id="IPR013320">
    <property type="entry name" value="ConA-like_dom_sf"/>
</dbReference>
<sequence>MSPGHYMYIETSAPRVPGNKAWLISQTFNPSTAPQCFTFWYHMYGSTIGMLQLGRMDAAAIEPCSGKTGINAQV</sequence>
<evidence type="ECO:0000313" key="2">
    <source>
        <dbReference type="EMBL" id="KAH3887686.1"/>
    </source>
</evidence>